<evidence type="ECO:0000256" key="2">
    <source>
        <dbReference type="ARBA" id="ARBA00022527"/>
    </source>
</evidence>
<keyword evidence="6 12" id="KW-0418">Kinase</keyword>
<dbReference type="PROSITE" id="PS50011">
    <property type="entry name" value="PROTEIN_KINASE_DOM"/>
    <property type="match status" value="1"/>
</dbReference>
<keyword evidence="2 12" id="KW-0723">Serine/threonine-protein kinase</keyword>
<protein>
    <recommendedName>
        <fullName evidence="1">non-specific serine/threonine protein kinase</fullName>
        <ecNumber evidence="1">2.7.11.1</ecNumber>
    </recommendedName>
</protein>
<gene>
    <name evidence="12" type="ordered locus">MODMU_4188</name>
</gene>
<feature type="region of interest" description="Disordered" evidence="10">
    <location>
        <begin position="435"/>
        <end position="522"/>
    </location>
</feature>
<dbReference type="InterPro" id="IPR011009">
    <property type="entry name" value="Kinase-like_dom_sf"/>
</dbReference>
<dbReference type="FunFam" id="3.30.200.20:FF:000035">
    <property type="entry name" value="Serine/threonine protein kinase Stk1"/>
    <property type="match status" value="1"/>
</dbReference>
<feature type="compositionally biased region" description="Acidic residues" evidence="10">
    <location>
        <begin position="478"/>
        <end position="495"/>
    </location>
</feature>
<evidence type="ECO:0000256" key="10">
    <source>
        <dbReference type="SAM" id="MobiDB-lite"/>
    </source>
</evidence>
<keyword evidence="7" id="KW-0067">ATP-binding</keyword>
<dbReference type="FunFam" id="1.10.510.10:FF:000021">
    <property type="entry name" value="Serine/threonine protein kinase"/>
    <property type="match status" value="1"/>
</dbReference>
<comment type="catalytic activity">
    <reaction evidence="9">
        <text>L-seryl-[protein] + ATP = O-phospho-L-seryl-[protein] + ADP + H(+)</text>
        <dbReference type="Rhea" id="RHEA:17989"/>
        <dbReference type="Rhea" id="RHEA-COMP:9863"/>
        <dbReference type="Rhea" id="RHEA-COMP:11604"/>
        <dbReference type="ChEBI" id="CHEBI:15378"/>
        <dbReference type="ChEBI" id="CHEBI:29999"/>
        <dbReference type="ChEBI" id="CHEBI:30616"/>
        <dbReference type="ChEBI" id="CHEBI:83421"/>
        <dbReference type="ChEBI" id="CHEBI:456216"/>
        <dbReference type="EC" id="2.7.11.1"/>
    </reaction>
</comment>
<dbReference type="PROSITE" id="PS00108">
    <property type="entry name" value="PROTEIN_KINASE_ST"/>
    <property type="match status" value="1"/>
</dbReference>
<evidence type="ECO:0000256" key="9">
    <source>
        <dbReference type="ARBA" id="ARBA00048679"/>
    </source>
</evidence>
<dbReference type="OMA" id="DISWPAY"/>
<keyword evidence="4" id="KW-0677">Repeat</keyword>
<evidence type="ECO:0000256" key="5">
    <source>
        <dbReference type="ARBA" id="ARBA00022741"/>
    </source>
</evidence>
<evidence type="ECO:0000256" key="4">
    <source>
        <dbReference type="ARBA" id="ARBA00022737"/>
    </source>
</evidence>
<dbReference type="GO" id="GO:0106310">
    <property type="term" value="F:protein serine kinase activity"/>
    <property type="evidence" value="ECO:0007669"/>
    <property type="project" value="RHEA"/>
</dbReference>
<dbReference type="STRING" id="477641.MODMU_4188"/>
<keyword evidence="13" id="KW-1185">Reference proteome</keyword>
<dbReference type="InterPro" id="IPR000719">
    <property type="entry name" value="Prot_kinase_dom"/>
</dbReference>
<sequence>MEPNGRLLGGRYELTALIATGGMGQVWQGRDTVLNRDVAVKVLRDEYTGDPTFLARFRAEAQLAAGLVHPNIATLFDYGEVAPADPRGEHLAYLVMELVRGESLSALLRRQRRLPPERTLAILRQSAAGLAAAHAAGVVHRDVKPGNVLLGNDGSVKITDFGVAVSAASVPLTRTGQVIGTAHYLSPEQAQGHRASAASDVYALGVVGYECLSGHRAFDAESSVQVALMHIRDNPEPLPDDVPAPVRALVEAAMVKDPADRFPDGAAFRDAIDQVMAGRGFSGPVAAAGPAATTVMPVVAAPTAEFPATQPRGAWSSEAAQDWSPEPAEEDREDSRRRRLLVPLLALLVVAAVALGGWQMLTSGGDDDRTATAPTTSATSSAPTSSAPAQPTVQLVDLTSTDYVGRPVGDVQAELTGRGLVVTLAAQETSDVADGLVTGVTPDGPLTPNSPVTVSYAVAPPPPPPTPTPTPTPTVEDPGADESEPAETEPEETEPEQQLPGDGNGDGNGWGNGRGNGRGGNG</sequence>
<proteinExistence type="predicted"/>
<dbReference type="InterPro" id="IPR005543">
    <property type="entry name" value="PASTA_dom"/>
</dbReference>
<dbReference type="PANTHER" id="PTHR43289:SF6">
    <property type="entry name" value="SERINE_THREONINE-PROTEIN KINASE NEKL-3"/>
    <property type="match status" value="1"/>
</dbReference>
<evidence type="ECO:0000256" key="1">
    <source>
        <dbReference type="ARBA" id="ARBA00012513"/>
    </source>
</evidence>
<comment type="catalytic activity">
    <reaction evidence="8">
        <text>L-threonyl-[protein] + ATP = O-phospho-L-threonyl-[protein] + ADP + H(+)</text>
        <dbReference type="Rhea" id="RHEA:46608"/>
        <dbReference type="Rhea" id="RHEA-COMP:11060"/>
        <dbReference type="Rhea" id="RHEA-COMP:11605"/>
        <dbReference type="ChEBI" id="CHEBI:15378"/>
        <dbReference type="ChEBI" id="CHEBI:30013"/>
        <dbReference type="ChEBI" id="CHEBI:30616"/>
        <dbReference type="ChEBI" id="CHEBI:61977"/>
        <dbReference type="ChEBI" id="CHEBI:456216"/>
        <dbReference type="EC" id="2.7.11.1"/>
    </reaction>
</comment>
<dbReference type="InterPro" id="IPR008271">
    <property type="entry name" value="Ser/Thr_kinase_AS"/>
</dbReference>
<evidence type="ECO:0000256" key="8">
    <source>
        <dbReference type="ARBA" id="ARBA00047899"/>
    </source>
</evidence>
<dbReference type="AlphaFoldDB" id="I4F1S2"/>
<name>I4F1S2_MODI5</name>
<feature type="region of interest" description="Disordered" evidence="10">
    <location>
        <begin position="307"/>
        <end position="336"/>
    </location>
</feature>
<dbReference type="PANTHER" id="PTHR43289">
    <property type="entry name" value="MITOGEN-ACTIVATED PROTEIN KINASE KINASE KINASE 20-RELATED"/>
    <property type="match status" value="1"/>
</dbReference>
<accession>I4F1S2</accession>
<dbReference type="eggNOG" id="COG2815">
    <property type="taxonomic scope" value="Bacteria"/>
</dbReference>
<evidence type="ECO:0000256" key="6">
    <source>
        <dbReference type="ARBA" id="ARBA00022777"/>
    </source>
</evidence>
<dbReference type="Gene3D" id="3.30.200.20">
    <property type="entry name" value="Phosphorylase Kinase, domain 1"/>
    <property type="match status" value="1"/>
</dbReference>
<dbReference type="SUPFAM" id="SSF56112">
    <property type="entry name" value="Protein kinase-like (PK-like)"/>
    <property type="match status" value="1"/>
</dbReference>
<evidence type="ECO:0000256" key="7">
    <source>
        <dbReference type="ARBA" id="ARBA00022840"/>
    </source>
</evidence>
<keyword evidence="3 12" id="KW-0808">Transferase</keyword>
<dbReference type="eggNOG" id="COG0515">
    <property type="taxonomic scope" value="Bacteria"/>
</dbReference>
<feature type="compositionally biased region" description="Pro residues" evidence="10">
    <location>
        <begin position="459"/>
        <end position="472"/>
    </location>
</feature>
<dbReference type="KEGG" id="mmar:MODMU_4188"/>
<reference evidence="12 13" key="1">
    <citation type="journal article" date="2012" name="J. Bacteriol.">
        <title>Genome Sequence of Radiation-Resistant Modestobacter marinus Strain BC501, a Representative Actinobacterium That Thrives on Calcareous Stone Surfaces.</title>
        <authorList>
            <person name="Normand P."/>
            <person name="Gury J."/>
            <person name="Pujic P."/>
            <person name="Chouaia B."/>
            <person name="Crotti E."/>
            <person name="Brusetti L."/>
            <person name="Daffonchio D."/>
            <person name="Vacherie B."/>
            <person name="Barbe V."/>
            <person name="Medigue C."/>
            <person name="Calteau A."/>
            <person name="Ghodhbane-Gtari F."/>
            <person name="Essoussi I."/>
            <person name="Nouioui I."/>
            <person name="Abbassi-Ghozzi I."/>
            <person name="Gtari M."/>
        </authorList>
    </citation>
    <scope>NUCLEOTIDE SEQUENCE [LARGE SCALE GENOMIC DNA]</scope>
    <source>
        <strain evidence="13">BC 501</strain>
    </source>
</reference>
<dbReference type="Proteomes" id="UP000006461">
    <property type="component" value="Chromosome"/>
</dbReference>
<dbReference type="SMART" id="SM00220">
    <property type="entry name" value="S_TKc"/>
    <property type="match status" value="1"/>
</dbReference>
<feature type="domain" description="Protein kinase" evidence="11">
    <location>
        <begin position="12"/>
        <end position="276"/>
    </location>
</feature>
<dbReference type="GO" id="GO:0004674">
    <property type="term" value="F:protein serine/threonine kinase activity"/>
    <property type="evidence" value="ECO:0007669"/>
    <property type="project" value="UniProtKB-KW"/>
</dbReference>
<feature type="compositionally biased region" description="Gly residues" evidence="10">
    <location>
        <begin position="502"/>
        <end position="522"/>
    </location>
</feature>
<dbReference type="CDD" id="cd14014">
    <property type="entry name" value="STKc_PknB_like"/>
    <property type="match status" value="1"/>
</dbReference>
<evidence type="ECO:0000313" key="13">
    <source>
        <dbReference type="Proteomes" id="UP000006461"/>
    </source>
</evidence>
<dbReference type="EMBL" id="FO203431">
    <property type="protein sequence ID" value="CCH89585.1"/>
    <property type="molecule type" value="Genomic_DNA"/>
</dbReference>
<dbReference type="GO" id="GO:0045717">
    <property type="term" value="P:negative regulation of fatty acid biosynthetic process"/>
    <property type="evidence" value="ECO:0007669"/>
    <property type="project" value="UniProtKB-ARBA"/>
</dbReference>
<keyword evidence="5" id="KW-0547">Nucleotide-binding</keyword>
<dbReference type="GO" id="GO:0005524">
    <property type="term" value="F:ATP binding"/>
    <property type="evidence" value="ECO:0007669"/>
    <property type="project" value="UniProtKB-KW"/>
</dbReference>
<feature type="region of interest" description="Disordered" evidence="10">
    <location>
        <begin position="364"/>
        <end position="392"/>
    </location>
</feature>
<dbReference type="CDD" id="cd06577">
    <property type="entry name" value="PASTA_pknB"/>
    <property type="match status" value="1"/>
</dbReference>
<feature type="compositionally biased region" description="Low complexity" evidence="10">
    <location>
        <begin position="371"/>
        <end position="389"/>
    </location>
</feature>
<organism evidence="12 13">
    <name type="scientific">Modestobacter italicus (strain DSM 44449 / CECT 9708 / BC 501)</name>
    <dbReference type="NCBI Taxonomy" id="2732864"/>
    <lineage>
        <taxon>Bacteria</taxon>
        <taxon>Bacillati</taxon>
        <taxon>Actinomycetota</taxon>
        <taxon>Actinomycetes</taxon>
        <taxon>Geodermatophilales</taxon>
        <taxon>Geodermatophilaceae</taxon>
        <taxon>Modestobacter</taxon>
    </lineage>
</organism>
<evidence type="ECO:0000313" key="12">
    <source>
        <dbReference type="EMBL" id="CCH89585.1"/>
    </source>
</evidence>
<dbReference type="HOGENOM" id="CLU_000288_63_44_11"/>
<dbReference type="Pfam" id="PF00069">
    <property type="entry name" value="Pkinase"/>
    <property type="match status" value="1"/>
</dbReference>
<evidence type="ECO:0000259" key="11">
    <source>
        <dbReference type="PROSITE" id="PS50011"/>
    </source>
</evidence>
<dbReference type="EC" id="2.7.11.1" evidence="1"/>
<evidence type="ECO:0000256" key="3">
    <source>
        <dbReference type="ARBA" id="ARBA00022679"/>
    </source>
</evidence>
<dbReference type="Gene3D" id="1.10.510.10">
    <property type="entry name" value="Transferase(Phosphotransferase) domain 1"/>
    <property type="match status" value="1"/>
</dbReference>
<dbReference type="PATRIC" id="fig|477641.3.peg.3910"/>